<proteinExistence type="predicted"/>
<dbReference type="Gene3D" id="1.20.120.1750">
    <property type="match status" value="1"/>
</dbReference>
<dbReference type="AlphaFoldDB" id="A0A7S4LGP2"/>
<dbReference type="PANTHER" id="PTHR27001">
    <property type="entry name" value="OS01G0253100 PROTEIN"/>
    <property type="match status" value="1"/>
</dbReference>
<evidence type="ECO:0000256" key="3">
    <source>
        <dbReference type="PROSITE-ProRule" id="PRU10141"/>
    </source>
</evidence>
<dbReference type="SMART" id="SM00220">
    <property type="entry name" value="S_TKc"/>
    <property type="match status" value="1"/>
</dbReference>
<dbReference type="GO" id="GO:0004672">
    <property type="term" value="F:protein kinase activity"/>
    <property type="evidence" value="ECO:0007669"/>
    <property type="project" value="InterPro"/>
</dbReference>
<sequence>MIRSQKNKPCVCVMRAGVASCSQITRVDADQVTGRLNGPDLDQGRVTELDEAYLIQCTDNFAESRRIGEGAHGVVYRAVDTSKGMWFAVKHLKLDGDEGAKLFQRELQALRQFRHPHIIRLFGICGHATSGRMHLAFEYATHGSVEDWLKDDSLAKIWPFGRRLQTATGVAQALNYMYRALGKICLHRDVKSANIVLCQGMVPKLIDCGLSIVVPESVKTTFTMTSVTGTQGYMCPQYLRDQRYSEKSEVHSFGVVLCELISGLLAQRLDITALLKEDELEADARPGPWPDALVQGLLRLAKNCTKALPDRRPQMLTVMRELMALQKEHVVVQPESDLQLKQNERLQEHLQTLRDEFARRINQLEHALAGVEHQRAEAEQAMLAQEAAEARTCCVCYEDVTLKDGVDCPSGEAQHFLCTTCLESHLNALAEEGPTARNRGRLQCPMPGCVAPAYPDALLAQRLSAAAYQRYQGRIFHVREVELVAELNQQFDAELQRRVAQAQEQARQELERRSQDAQVQRHHQYIREQILTLQCPRCGQAFFDFDGCFALTCGRCKAAFCAYCLRDCGHDAHQHVANCPDNLAPGRDVFGREDLFTAAQQQRRRRMVKKYLDTLDVDLRRQVLEYCQRDLRDIGVELRPWW</sequence>
<dbReference type="Gene3D" id="1.10.510.10">
    <property type="entry name" value="Transferase(Phosphotransferase) domain 1"/>
    <property type="match status" value="1"/>
</dbReference>
<dbReference type="PROSITE" id="PS50011">
    <property type="entry name" value="PROTEIN_KINASE_DOM"/>
    <property type="match status" value="1"/>
</dbReference>
<accession>A0A7S4LGP2</accession>
<evidence type="ECO:0000259" key="5">
    <source>
        <dbReference type="PROSITE" id="PS50011"/>
    </source>
</evidence>
<dbReference type="CDD" id="cd20336">
    <property type="entry name" value="Rcat_RBR"/>
    <property type="match status" value="1"/>
</dbReference>
<dbReference type="EMBL" id="HBJA01113330">
    <property type="protein sequence ID" value="CAE0827858.1"/>
    <property type="molecule type" value="Transcribed_RNA"/>
</dbReference>
<dbReference type="GO" id="GO:0005886">
    <property type="term" value="C:plasma membrane"/>
    <property type="evidence" value="ECO:0007669"/>
    <property type="project" value="TreeGrafter"/>
</dbReference>
<evidence type="ECO:0000256" key="1">
    <source>
        <dbReference type="ARBA" id="ARBA00022741"/>
    </source>
</evidence>
<protein>
    <recommendedName>
        <fullName evidence="5">Protein kinase domain-containing protein</fullName>
    </recommendedName>
</protein>
<dbReference type="GO" id="GO:0005524">
    <property type="term" value="F:ATP binding"/>
    <property type="evidence" value="ECO:0007669"/>
    <property type="project" value="UniProtKB-UniRule"/>
</dbReference>
<gene>
    <name evidence="6" type="ORF">EGYM00163_LOCUS39120</name>
</gene>
<dbReference type="InterPro" id="IPR000719">
    <property type="entry name" value="Prot_kinase_dom"/>
</dbReference>
<evidence type="ECO:0000256" key="4">
    <source>
        <dbReference type="SAM" id="Coils"/>
    </source>
</evidence>
<feature type="coiled-coil region" evidence="4">
    <location>
        <begin position="492"/>
        <end position="520"/>
    </location>
</feature>
<dbReference type="InterPro" id="IPR013083">
    <property type="entry name" value="Znf_RING/FYVE/PHD"/>
</dbReference>
<dbReference type="PANTHER" id="PTHR27001:SF931">
    <property type="entry name" value="OS11G0664100 PROTEIN"/>
    <property type="match status" value="1"/>
</dbReference>
<dbReference type="SUPFAM" id="SSF56112">
    <property type="entry name" value="Protein kinase-like (PK-like)"/>
    <property type="match status" value="1"/>
</dbReference>
<evidence type="ECO:0000313" key="6">
    <source>
        <dbReference type="EMBL" id="CAE0827858.1"/>
    </source>
</evidence>
<dbReference type="InterPro" id="IPR008271">
    <property type="entry name" value="Ser/Thr_kinase_AS"/>
</dbReference>
<name>A0A7S4LGP2_9EUGL</name>
<feature type="binding site" evidence="3">
    <location>
        <position position="90"/>
    </location>
    <ligand>
        <name>ATP</name>
        <dbReference type="ChEBI" id="CHEBI:30616"/>
    </ligand>
</feature>
<feature type="coiled-coil region" evidence="4">
    <location>
        <begin position="336"/>
        <end position="391"/>
    </location>
</feature>
<dbReference type="SUPFAM" id="SSF57850">
    <property type="entry name" value="RING/U-box"/>
    <property type="match status" value="2"/>
</dbReference>
<feature type="domain" description="Protein kinase" evidence="5">
    <location>
        <begin position="61"/>
        <end position="332"/>
    </location>
</feature>
<dbReference type="PROSITE" id="PS00107">
    <property type="entry name" value="PROTEIN_KINASE_ATP"/>
    <property type="match status" value="1"/>
</dbReference>
<dbReference type="Pfam" id="PF00069">
    <property type="entry name" value="Pkinase"/>
    <property type="match status" value="1"/>
</dbReference>
<dbReference type="Gene3D" id="3.30.40.10">
    <property type="entry name" value="Zinc/RING finger domain, C3HC4 (zinc finger)"/>
    <property type="match status" value="1"/>
</dbReference>
<evidence type="ECO:0000256" key="2">
    <source>
        <dbReference type="ARBA" id="ARBA00022840"/>
    </source>
</evidence>
<dbReference type="PROSITE" id="PS00108">
    <property type="entry name" value="PROTEIN_KINASE_ST"/>
    <property type="match status" value="1"/>
</dbReference>
<dbReference type="InterPro" id="IPR011009">
    <property type="entry name" value="Kinase-like_dom_sf"/>
</dbReference>
<dbReference type="InterPro" id="IPR017441">
    <property type="entry name" value="Protein_kinase_ATP_BS"/>
</dbReference>
<organism evidence="6">
    <name type="scientific">Eutreptiella gymnastica</name>
    <dbReference type="NCBI Taxonomy" id="73025"/>
    <lineage>
        <taxon>Eukaryota</taxon>
        <taxon>Discoba</taxon>
        <taxon>Euglenozoa</taxon>
        <taxon>Euglenida</taxon>
        <taxon>Spirocuta</taxon>
        <taxon>Euglenophyceae</taxon>
        <taxon>Eutreptiales</taxon>
        <taxon>Eutreptiaceae</taxon>
        <taxon>Eutreptiella</taxon>
    </lineage>
</organism>
<keyword evidence="2 3" id="KW-0067">ATP-binding</keyword>
<reference evidence="6" key="1">
    <citation type="submission" date="2021-01" db="EMBL/GenBank/DDBJ databases">
        <authorList>
            <person name="Corre E."/>
            <person name="Pelletier E."/>
            <person name="Niang G."/>
            <person name="Scheremetjew M."/>
            <person name="Finn R."/>
            <person name="Kale V."/>
            <person name="Holt S."/>
            <person name="Cochrane G."/>
            <person name="Meng A."/>
            <person name="Brown T."/>
            <person name="Cohen L."/>
        </authorList>
    </citation>
    <scope>NUCLEOTIDE SEQUENCE</scope>
    <source>
        <strain evidence="6">CCMP1594</strain>
    </source>
</reference>
<keyword evidence="4" id="KW-0175">Coiled coil</keyword>
<keyword evidence="1 3" id="KW-0547">Nucleotide-binding</keyword>